<name>A0AAW1QWR3_9CHLO</name>
<evidence type="ECO:0000313" key="5">
    <source>
        <dbReference type="EMBL" id="KAK9825609.1"/>
    </source>
</evidence>
<dbReference type="InterPro" id="IPR034454">
    <property type="entry name" value="MEI2-like_RRM3"/>
</dbReference>
<dbReference type="SMART" id="SM00360">
    <property type="entry name" value="RRM"/>
    <property type="match status" value="2"/>
</dbReference>
<dbReference type="InterPro" id="IPR035979">
    <property type="entry name" value="RBD_domain_sf"/>
</dbReference>
<sequence>MGPAPGSLRNVISSLSTSFCQRRRRASWDPATPATSNPCDIEVVFERTRERGPYKPPVDPEPSWDPGAAAAFNVKKAHGSGSRKQDRSWFFVQSTIRSQGLFLGRAARARWRSPYPPLAEEEDAAALANEGQGAAGLTGLEASLNNLQVGHSSRIGSDAPPQVPSSGALDAAGMTSDMLPPLSRQHGSASSLHDLPSSRRRSGSHPDLRGLGSLLSSPSGSGQLTGVGAGHSRRRSSEDDVFGAAGGLELGSDRSEAATARHVGMNASSSADSLPHVESRGSVASGIGDLPPGDPPSRTLLIRNIQPTISDEALQATFAVYGDIRTLYTAGKQHGFILVSFFDVRAAYMAITAVKHAQASQQSSLEITYAGAAESLIEKDVNQGTITLFRVGTGITHEQLRQLFSKFGEVRSVRDCPDQPGNCLVEFFDTRHAAAAYQAIDRPGQASALQPQPQAGLQPRSSGGFQGPPQMQQQLGLGPPAGHFQSGRGLRAVQSSHVLDAYASRNSIAEDEEWPKAQSWDSALPPEQLAALIHQNQMGLGQAGQQPSETDLQALLRQAASNPALLQGAPLEQLLQNAASNSVLQTRQLTGGGIGSASTPNLAMHYPSAPGSSPNRIASSNSMDAPPGLGPPPGLSHVPSSNTMPSGPSSGSSNSLTRHQSAQLEAMLRQSQEQSAGLRSMPSRGASYSTGNLAGLYNQMGAQGGGMAGSSSHSGLQGLVNQGPLFAQGQGQLGTGSPSWPGAPLYGQAGPSQQPGPGWDLQSLQHEQVLRAQLELIKGGLDPSIIPQGLGQPPFLPAPLGQAPGLVQPALSRGLAGMRQNSIPGQQGPGRQGGLAPLERRPSRGLGREEGTGGRLSRRNSNPAAEAERKATQEKLYALDLERVARGEDPRTTLMIKNIPNKYNQKMLLTTIDESFAGMFDFFYLPIDFKNKCNVGYAFINVVRPEFIIPITRRFDNKKWEKFNSEKVCHISYARIQGKQSLVTHFQNSSLLHEDKRCRPILFESNGDMAGEQEPFSVSGPSARSGARGNQRSPPELHASSSTGRLSG</sequence>
<dbReference type="InterPro" id="IPR000504">
    <property type="entry name" value="RRM_dom"/>
</dbReference>
<dbReference type="AlphaFoldDB" id="A0AAW1QWR3"/>
<feature type="region of interest" description="Disordered" evidence="3">
    <location>
        <begin position="1008"/>
        <end position="1048"/>
    </location>
</feature>
<feature type="compositionally biased region" description="Basic and acidic residues" evidence="3">
    <location>
        <begin position="838"/>
        <end position="852"/>
    </location>
</feature>
<feature type="compositionally biased region" description="Low complexity" evidence="3">
    <location>
        <begin position="444"/>
        <end position="459"/>
    </location>
</feature>
<feature type="compositionally biased region" description="Low complexity" evidence="3">
    <location>
        <begin position="209"/>
        <end position="222"/>
    </location>
</feature>
<keyword evidence="1 2" id="KW-0694">RNA-binding</keyword>
<dbReference type="Gene3D" id="3.30.70.330">
    <property type="match status" value="2"/>
</dbReference>
<feature type="domain" description="RRM" evidence="4">
    <location>
        <begin position="298"/>
        <end position="372"/>
    </location>
</feature>
<dbReference type="CDD" id="cd12276">
    <property type="entry name" value="RRM2_MEI2_EAR1_like"/>
    <property type="match status" value="1"/>
</dbReference>
<dbReference type="InterPro" id="IPR012677">
    <property type="entry name" value="Nucleotide-bd_a/b_plait_sf"/>
</dbReference>
<proteinExistence type="predicted"/>
<feature type="region of interest" description="Disordered" evidence="3">
    <location>
        <begin position="591"/>
        <end position="660"/>
    </location>
</feature>
<feature type="region of interest" description="Disordered" evidence="3">
    <location>
        <begin position="151"/>
        <end position="248"/>
    </location>
</feature>
<dbReference type="Proteomes" id="UP001438707">
    <property type="component" value="Unassembled WGS sequence"/>
</dbReference>
<dbReference type="CDD" id="cd12531">
    <property type="entry name" value="RRM3_MEI2_like"/>
    <property type="match status" value="1"/>
</dbReference>
<reference evidence="5 6" key="1">
    <citation type="journal article" date="2024" name="Nat. Commun.">
        <title>Phylogenomics reveals the evolutionary origins of lichenization in chlorophyte algae.</title>
        <authorList>
            <person name="Puginier C."/>
            <person name="Libourel C."/>
            <person name="Otte J."/>
            <person name="Skaloud P."/>
            <person name="Haon M."/>
            <person name="Grisel S."/>
            <person name="Petersen M."/>
            <person name="Berrin J.G."/>
            <person name="Delaux P.M."/>
            <person name="Dal Grande F."/>
            <person name="Keller J."/>
        </authorList>
    </citation>
    <scope>NUCLEOTIDE SEQUENCE [LARGE SCALE GENOMIC DNA]</scope>
    <source>
        <strain evidence="5 6">SAG 2145</strain>
    </source>
</reference>
<dbReference type="GO" id="GO:0003723">
    <property type="term" value="F:RNA binding"/>
    <property type="evidence" value="ECO:0007669"/>
    <property type="project" value="UniProtKB-UniRule"/>
</dbReference>
<organism evidence="5 6">
    <name type="scientific">Apatococcus lobatus</name>
    <dbReference type="NCBI Taxonomy" id="904363"/>
    <lineage>
        <taxon>Eukaryota</taxon>
        <taxon>Viridiplantae</taxon>
        <taxon>Chlorophyta</taxon>
        <taxon>core chlorophytes</taxon>
        <taxon>Trebouxiophyceae</taxon>
        <taxon>Chlorellales</taxon>
        <taxon>Chlorellaceae</taxon>
        <taxon>Apatococcus</taxon>
    </lineage>
</organism>
<feature type="region of interest" description="Disordered" evidence="3">
    <location>
        <begin position="265"/>
        <end position="292"/>
    </location>
</feature>
<evidence type="ECO:0000313" key="6">
    <source>
        <dbReference type="Proteomes" id="UP001438707"/>
    </source>
</evidence>
<protein>
    <recommendedName>
        <fullName evidence="4">RRM domain-containing protein</fullName>
    </recommendedName>
</protein>
<evidence type="ECO:0000256" key="1">
    <source>
        <dbReference type="ARBA" id="ARBA00022884"/>
    </source>
</evidence>
<feature type="compositionally biased region" description="Polar residues" evidence="3">
    <location>
        <begin position="610"/>
        <end position="623"/>
    </location>
</feature>
<feature type="region of interest" description="Disordered" evidence="3">
    <location>
        <begin position="818"/>
        <end position="871"/>
    </location>
</feature>
<evidence type="ECO:0000259" key="4">
    <source>
        <dbReference type="PROSITE" id="PS50102"/>
    </source>
</evidence>
<dbReference type="PROSITE" id="PS50102">
    <property type="entry name" value="RRM"/>
    <property type="match status" value="2"/>
</dbReference>
<evidence type="ECO:0000256" key="2">
    <source>
        <dbReference type="PROSITE-ProRule" id="PRU00176"/>
    </source>
</evidence>
<feature type="compositionally biased region" description="Low complexity" evidence="3">
    <location>
        <begin position="639"/>
        <end position="655"/>
    </location>
</feature>
<dbReference type="InterPro" id="IPR007201">
    <property type="entry name" value="Mei2-like_Rrm_C"/>
</dbReference>
<keyword evidence="6" id="KW-1185">Reference proteome</keyword>
<feature type="compositionally biased region" description="Polar residues" evidence="3">
    <location>
        <begin position="1028"/>
        <end position="1048"/>
    </location>
</feature>
<feature type="compositionally biased region" description="Low complexity" evidence="3">
    <location>
        <begin position="747"/>
        <end position="758"/>
    </location>
</feature>
<dbReference type="EMBL" id="JALJOS010000024">
    <property type="protein sequence ID" value="KAK9825609.1"/>
    <property type="molecule type" value="Genomic_DNA"/>
</dbReference>
<feature type="region of interest" description="Disordered" evidence="3">
    <location>
        <begin position="444"/>
        <end position="487"/>
    </location>
</feature>
<feature type="compositionally biased region" description="Low complexity" evidence="3">
    <location>
        <begin position="467"/>
        <end position="480"/>
    </location>
</feature>
<dbReference type="Pfam" id="PF00076">
    <property type="entry name" value="RRM_1"/>
    <property type="match status" value="1"/>
</dbReference>
<dbReference type="Pfam" id="PF04059">
    <property type="entry name" value="RRM_2"/>
    <property type="match status" value="1"/>
</dbReference>
<accession>A0AAW1QWR3</accession>
<feature type="region of interest" description="Disordered" evidence="3">
    <location>
        <begin position="704"/>
        <end position="760"/>
    </location>
</feature>
<dbReference type="SUPFAM" id="SSF54928">
    <property type="entry name" value="RNA-binding domain, RBD"/>
    <property type="match status" value="2"/>
</dbReference>
<gene>
    <name evidence="5" type="ORF">WJX74_010139</name>
</gene>
<comment type="caution">
    <text evidence="5">The sequence shown here is derived from an EMBL/GenBank/DDBJ whole genome shotgun (WGS) entry which is preliminary data.</text>
</comment>
<evidence type="ECO:0000256" key="3">
    <source>
        <dbReference type="SAM" id="MobiDB-lite"/>
    </source>
</evidence>
<feature type="domain" description="RRM" evidence="4">
    <location>
        <begin position="384"/>
        <end position="441"/>
    </location>
</feature>
<dbReference type="PANTHER" id="PTHR23189">
    <property type="entry name" value="RNA RECOGNITION MOTIF-CONTAINING"/>
    <property type="match status" value="1"/>
</dbReference>